<dbReference type="InterPro" id="IPR036388">
    <property type="entry name" value="WH-like_DNA-bd_sf"/>
</dbReference>
<dbReference type="InterPro" id="IPR039425">
    <property type="entry name" value="RNA_pol_sigma-70-like"/>
</dbReference>
<dbReference type="Proteomes" id="UP000025229">
    <property type="component" value="Chromosome"/>
</dbReference>
<dbReference type="Gene3D" id="1.10.1740.10">
    <property type="match status" value="1"/>
</dbReference>
<dbReference type="NCBIfam" id="TIGR02937">
    <property type="entry name" value="sigma70-ECF"/>
    <property type="match status" value="1"/>
</dbReference>
<reference evidence="9 11" key="1">
    <citation type="submission" date="2014-03" db="EMBL/GenBank/DDBJ databases">
        <title>Complete genome sequence of the Radio-Resistant Rubrobacter radiotolerans RSPS-4.</title>
        <authorList>
            <person name="Egas C.C."/>
            <person name="Barroso C.C."/>
            <person name="Froufe H.J.C."/>
            <person name="Pacheco J.J."/>
            <person name="Albuquerque L.L."/>
            <person name="da Costa M.M.S."/>
        </authorList>
    </citation>
    <scope>NUCLEOTIDE SEQUENCE [LARGE SCALE GENOMIC DNA]</scope>
    <source>
        <strain evidence="9 11">RSPS-4</strain>
    </source>
</reference>
<dbReference type="InterPro" id="IPR013249">
    <property type="entry name" value="RNA_pol_sigma70_r4_t2"/>
</dbReference>
<dbReference type="Proteomes" id="UP001281130">
    <property type="component" value="Unassembled WGS sequence"/>
</dbReference>
<dbReference type="GO" id="GO:0016987">
    <property type="term" value="F:sigma factor activity"/>
    <property type="evidence" value="ECO:0007669"/>
    <property type="project" value="UniProtKB-KW"/>
</dbReference>
<feature type="domain" description="RNA polymerase sigma factor 70 region 4 type 2" evidence="8">
    <location>
        <begin position="129"/>
        <end position="181"/>
    </location>
</feature>
<dbReference type="AlphaFoldDB" id="A0A023X4V7"/>
<dbReference type="SUPFAM" id="SSF88946">
    <property type="entry name" value="Sigma2 domain of RNA polymerase sigma factors"/>
    <property type="match status" value="1"/>
</dbReference>
<reference evidence="10" key="2">
    <citation type="submission" date="2023-11" db="EMBL/GenBank/DDBJ databases">
        <title>MicrobeMod: A computational toolkit for identifying prokaryotic methylation and restriction-modification with nanopore sequencing.</title>
        <authorList>
            <person name="Crits-Christoph A."/>
            <person name="Kang S.C."/>
            <person name="Lee H."/>
            <person name="Ostrov N."/>
        </authorList>
    </citation>
    <scope>NUCLEOTIDE SEQUENCE</scope>
    <source>
        <strain evidence="10">ATCC 51242</strain>
    </source>
</reference>
<evidence type="ECO:0000313" key="10">
    <source>
        <dbReference type="EMBL" id="MDX5894900.1"/>
    </source>
</evidence>
<dbReference type="STRING" id="42256.RradSPS_2214"/>
<dbReference type="Pfam" id="PF04542">
    <property type="entry name" value="Sigma70_r2"/>
    <property type="match status" value="1"/>
</dbReference>
<accession>A0A023X4V7</accession>
<organism evidence="9 11">
    <name type="scientific">Rubrobacter radiotolerans</name>
    <name type="common">Arthrobacter radiotolerans</name>
    <dbReference type="NCBI Taxonomy" id="42256"/>
    <lineage>
        <taxon>Bacteria</taxon>
        <taxon>Bacillati</taxon>
        <taxon>Actinomycetota</taxon>
        <taxon>Rubrobacteria</taxon>
        <taxon>Rubrobacterales</taxon>
        <taxon>Rubrobacteraceae</taxon>
        <taxon>Rubrobacter</taxon>
    </lineage>
</organism>
<feature type="compositionally biased region" description="Basic and acidic residues" evidence="6">
    <location>
        <begin position="93"/>
        <end position="106"/>
    </location>
</feature>
<dbReference type="InterPro" id="IPR013325">
    <property type="entry name" value="RNA_pol_sigma_r2"/>
</dbReference>
<dbReference type="GO" id="GO:0006352">
    <property type="term" value="P:DNA-templated transcription initiation"/>
    <property type="evidence" value="ECO:0007669"/>
    <property type="project" value="InterPro"/>
</dbReference>
<evidence type="ECO:0000259" key="8">
    <source>
        <dbReference type="Pfam" id="PF08281"/>
    </source>
</evidence>
<dbReference type="InterPro" id="IPR007627">
    <property type="entry name" value="RNA_pol_sigma70_r2"/>
</dbReference>
<dbReference type="PANTHER" id="PTHR43133">
    <property type="entry name" value="RNA POLYMERASE ECF-TYPE SIGMA FACTO"/>
    <property type="match status" value="1"/>
</dbReference>
<protein>
    <submittedName>
        <fullName evidence="9 10">RNA polymerase sigma factor</fullName>
    </submittedName>
</protein>
<name>A0A023X4V7_RUBRA</name>
<keyword evidence="11" id="KW-1185">Reference proteome</keyword>
<dbReference type="EMBL" id="JAWXXX010000001">
    <property type="protein sequence ID" value="MDX5894900.1"/>
    <property type="molecule type" value="Genomic_DNA"/>
</dbReference>
<keyword evidence="4" id="KW-0238">DNA-binding</keyword>
<evidence type="ECO:0000256" key="5">
    <source>
        <dbReference type="ARBA" id="ARBA00023163"/>
    </source>
</evidence>
<evidence type="ECO:0000313" key="9">
    <source>
        <dbReference type="EMBL" id="AHY47497.1"/>
    </source>
</evidence>
<evidence type="ECO:0000256" key="6">
    <source>
        <dbReference type="SAM" id="MobiDB-lite"/>
    </source>
</evidence>
<dbReference type="Gene3D" id="1.10.10.10">
    <property type="entry name" value="Winged helix-like DNA-binding domain superfamily/Winged helix DNA-binding domain"/>
    <property type="match status" value="1"/>
</dbReference>
<dbReference type="SUPFAM" id="SSF88659">
    <property type="entry name" value="Sigma3 and sigma4 domains of RNA polymerase sigma factors"/>
    <property type="match status" value="1"/>
</dbReference>
<comment type="similarity">
    <text evidence="1">Belongs to the sigma-70 factor family. ECF subfamily.</text>
</comment>
<dbReference type="PANTHER" id="PTHR43133:SF8">
    <property type="entry name" value="RNA POLYMERASE SIGMA FACTOR HI_1459-RELATED"/>
    <property type="match status" value="1"/>
</dbReference>
<evidence type="ECO:0000313" key="11">
    <source>
        <dbReference type="Proteomes" id="UP000025229"/>
    </source>
</evidence>
<evidence type="ECO:0000256" key="2">
    <source>
        <dbReference type="ARBA" id="ARBA00023015"/>
    </source>
</evidence>
<dbReference type="HOGENOM" id="CLU_047691_3_0_11"/>
<evidence type="ECO:0000259" key="7">
    <source>
        <dbReference type="Pfam" id="PF04542"/>
    </source>
</evidence>
<dbReference type="InterPro" id="IPR013324">
    <property type="entry name" value="RNA_pol_sigma_r3/r4-like"/>
</dbReference>
<feature type="domain" description="RNA polymerase sigma-70 region 2" evidence="7">
    <location>
        <begin position="29"/>
        <end position="95"/>
    </location>
</feature>
<evidence type="ECO:0000256" key="1">
    <source>
        <dbReference type="ARBA" id="ARBA00010641"/>
    </source>
</evidence>
<dbReference type="CDD" id="cd06171">
    <property type="entry name" value="Sigma70_r4"/>
    <property type="match status" value="1"/>
</dbReference>
<feature type="region of interest" description="Disordered" evidence="6">
    <location>
        <begin position="93"/>
        <end position="122"/>
    </location>
</feature>
<keyword evidence="3" id="KW-0731">Sigma factor</keyword>
<dbReference type="OrthoDB" id="5244716at2"/>
<evidence type="ECO:0000256" key="4">
    <source>
        <dbReference type="ARBA" id="ARBA00023125"/>
    </source>
</evidence>
<dbReference type="GO" id="GO:0003677">
    <property type="term" value="F:DNA binding"/>
    <property type="evidence" value="ECO:0007669"/>
    <property type="project" value="UniProtKB-KW"/>
</dbReference>
<dbReference type="KEGG" id="rrd:RradSPS_2214"/>
<keyword evidence="2" id="KW-0805">Transcription regulation</keyword>
<dbReference type="EMBL" id="CP007514">
    <property type="protein sequence ID" value="AHY47497.1"/>
    <property type="molecule type" value="Genomic_DNA"/>
</dbReference>
<proteinExistence type="inferred from homology"/>
<dbReference type="Pfam" id="PF08281">
    <property type="entry name" value="Sigma70_r4_2"/>
    <property type="match status" value="1"/>
</dbReference>
<keyword evidence="5" id="KW-0804">Transcription</keyword>
<evidence type="ECO:0000256" key="3">
    <source>
        <dbReference type="ARBA" id="ARBA00023082"/>
    </source>
</evidence>
<dbReference type="RefSeq" id="WP_051589726.1">
    <property type="nucleotide sequence ID" value="NZ_CP007514.1"/>
</dbReference>
<gene>
    <name evidence="9" type="ORF">RradSPS_2214</name>
    <name evidence="10" type="ORF">SIL72_12805</name>
</gene>
<sequence length="195" mass="21560">MSGLVNRSPHEATLIARAARGEAEAFSALVREHSTLVYRIALRMLGANEAPDASQEVWLRVWRSIENFKGESAFTTWLSKIAVNTCLSSREKEARRRDRELPEEFPHLAAPTGGENDPESAALDDERRKEIGEALLEIRAEHRAAVVLRHLEGLSYEEIAGILDVPRGTAKGWASRGRAALLVALAARKEEGRSV</sequence>
<dbReference type="eggNOG" id="COG1595">
    <property type="taxonomic scope" value="Bacteria"/>
</dbReference>
<dbReference type="InterPro" id="IPR014284">
    <property type="entry name" value="RNA_pol_sigma-70_dom"/>
</dbReference>